<dbReference type="EMBL" id="CP018800">
    <property type="protein sequence ID" value="ATX81562.1"/>
    <property type="molecule type" value="Genomic_DNA"/>
</dbReference>
<gene>
    <name evidence="1" type="ORF">Ga0123462_0692</name>
</gene>
<keyword evidence="2" id="KW-1185">Reference proteome</keyword>
<evidence type="ECO:0000313" key="2">
    <source>
        <dbReference type="Proteomes" id="UP000231637"/>
    </source>
</evidence>
<dbReference type="Proteomes" id="UP000231637">
    <property type="component" value="Chromosome"/>
</dbReference>
<sequence>MANQQKSTWKPGKRDMLFLGVVAAVVLVLVLGSGERKTNPVPNDEVHQGASTMAECMGCHGNEGVRPQPKGHIQGGQCFQCHLQPEGWRGAAR</sequence>
<proteinExistence type="predicted"/>
<dbReference type="SUPFAM" id="SSF48695">
    <property type="entry name" value="Multiheme cytochromes"/>
    <property type="match status" value="1"/>
</dbReference>
<dbReference type="InterPro" id="IPR036280">
    <property type="entry name" value="Multihaem_cyt_sf"/>
</dbReference>
<dbReference type="AlphaFoldDB" id="A0A2K8L388"/>
<accession>A0A2K8L388</accession>
<evidence type="ECO:0000313" key="1">
    <source>
        <dbReference type="EMBL" id="ATX81562.1"/>
    </source>
</evidence>
<dbReference type="KEGG" id="mfn:Ga0123462_0692"/>
<name>A0A2K8L388_9PROT</name>
<protein>
    <submittedName>
        <fullName evidence="1">Uncharacterized protein</fullName>
    </submittedName>
</protein>
<reference evidence="1 2" key="1">
    <citation type="submission" date="2016-12" db="EMBL/GenBank/DDBJ databases">
        <title>Isolation and genomic insights into novel planktonic Zetaproteobacteria from stratified waters of the Chesapeake Bay.</title>
        <authorList>
            <person name="McAllister S.M."/>
            <person name="Kato S."/>
            <person name="Chan C.S."/>
            <person name="Chiu B.K."/>
            <person name="Field E.K."/>
        </authorList>
    </citation>
    <scope>NUCLEOTIDE SEQUENCE [LARGE SCALE GENOMIC DNA]</scope>
    <source>
        <strain evidence="1 2">CP-8</strain>
    </source>
</reference>
<organism evidence="1 2">
    <name type="scientific">Mariprofundus ferrinatatus</name>
    <dbReference type="NCBI Taxonomy" id="1921087"/>
    <lineage>
        <taxon>Bacteria</taxon>
        <taxon>Pseudomonadati</taxon>
        <taxon>Pseudomonadota</taxon>
        <taxon>Candidatius Mariprofundia</taxon>
        <taxon>Mariprofundales</taxon>
        <taxon>Mariprofundaceae</taxon>
        <taxon>Mariprofundus</taxon>
    </lineage>
</organism>